<keyword evidence="3" id="KW-0472">Membrane</keyword>
<proteinExistence type="predicted"/>
<dbReference type="SUPFAM" id="SSF48452">
    <property type="entry name" value="TPR-like"/>
    <property type="match status" value="1"/>
</dbReference>
<dbReference type="EMBL" id="VSSQ01000891">
    <property type="protein sequence ID" value="MPM02716.1"/>
    <property type="molecule type" value="Genomic_DNA"/>
</dbReference>
<evidence type="ECO:0000256" key="4">
    <source>
        <dbReference type="ARBA" id="ARBA00023237"/>
    </source>
</evidence>
<dbReference type="GO" id="GO:0009279">
    <property type="term" value="C:cell outer membrane"/>
    <property type="evidence" value="ECO:0007669"/>
    <property type="project" value="UniProtKB-SubCell"/>
</dbReference>
<feature type="domain" description="RagB/SusD" evidence="5">
    <location>
        <begin position="291"/>
        <end position="560"/>
    </location>
</feature>
<reference evidence="7" key="1">
    <citation type="submission" date="2019-08" db="EMBL/GenBank/DDBJ databases">
        <authorList>
            <person name="Kucharzyk K."/>
            <person name="Murdoch R.W."/>
            <person name="Higgins S."/>
            <person name="Loffler F."/>
        </authorList>
    </citation>
    <scope>NUCLEOTIDE SEQUENCE</scope>
</reference>
<keyword evidence="2" id="KW-0732">Signal</keyword>
<dbReference type="PROSITE" id="PS51257">
    <property type="entry name" value="PROKAR_LIPOPROTEIN"/>
    <property type="match status" value="1"/>
</dbReference>
<dbReference type="Gene3D" id="1.25.40.390">
    <property type="match status" value="1"/>
</dbReference>
<keyword evidence="4" id="KW-0998">Cell outer membrane</keyword>
<evidence type="ECO:0000259" key="5">
    <source>
        <dbReference type="Pfam" id="PF07980"/>
    </source>
</evidence>
<gene>
    <name evidence="7" type="ORF">SDC9_48971</name>
</gene>
<feature type="domain" description="SusD-like N-terminal" evidence="6">
    <location>
        <begin position="21"/>
        <end position="216"/>
    </location>
</feature>
<sequence length="561" mass="64342">MKKYLIILATLFTILSCNDDFLERPPLDTLTNENFWQSEAHLVSAANALYTAMNGKDLLNMFESMGETAPWAITTAYRTIGGGNYATDISQINNIWVRAYHNIGRCNYFLNNYKRAVTVSENIRERYAAEAYFFRAYDYWILTTLFGDVPYITKELNVYSPEVYRGRDPRETVINNIAADLENTYQNLPAFIAPASAQFGRISQAAALTLLSRIYLYNEQWDKAASAAKRAMGLGYELYSTGNPANDYRNLFTFTGRASRTSANKETILAYVYNFDLGEDARTSHNLSRELWVPNDYSRFAPTNKMIEKWLTADGQIWNPATVNTYEEVFENRDPRMKQSLLAPNTPWEGRKDGNPNNTNAAVFTYPKFSNDKDGCMTYSGYYLYKYVEPTKVGQVSQDDNDIIFFRYAEVLLNYVEARERAGGVTQATLDSTINLLRDRVGMVHLTLSNIPAGSDLRKEIRRERTVELFFEGHRYLDLIRWREAEVLGEDLLGVNRRWLDPSKLTAGILNTLKWKTVGGEQYLIIESGRTFNPAKHYLLSLPLNQMQRNPNLRPNNPGWD</sequence>
<evidence type="ECO:0000259" key="6">
    <source>
        <dbReference type="Pfam" id="PF14322"/>
    </source>
</evidence>
<dbReference type="InterPro" id="IPR033985">
    <property type="entry name" value="SusD-like_N"/>
</dbReference>
<evidence type="ECO:0000256" key="1">
    <source>
        <dbReference type="ARBA" id="ARBA00004442"/>
    </source>
</evidence>
<comment type="subcellular location">
    <subcellularLocation>
        <location evidence="1">Cell outer membrane</location>
    </subcellularLocation>
</comment>
<dbReference type="AlphaFoldDB" id="A0A644WFT8"/>
<evidence type="ECO:0000256" key="3">
    <source>
        <dbReference type="ARBA" id="ARBA00023136"/>
    </source>
</evidence>
<dbReference type="Pfam" id="PF14322">
    <property type="entry name" value="SusD-like_3"/>
    <property type="match status" value="1"/>
</dbReference>
<dbReference type="InterPro" id="IPR012944">
    <property type="entry name" value="SusD_RagB_dom"/>
</dbReference>
<name>A0A644WFT8_9ZZZZ</name>
<evidence type="ECO:0000256" key="2">
    <source>
        <dbReference type="ARBA" id="ARBA00022729"/>
    </source>
</evidence>
<evidence type="ECO:0008006" key="8">
    <source>
        <dbReference type="Google" id="ProtNLM"/>
    </source>
</evidence>
<dbReference type="Pfam" id="PF07980">
    <property type="entry name" value="SusD_RagB"/>
    <property type="match status" value="1"/>
</dbReference>
<organism evidence="7">
    <name type="scientific">bioreactor metagenome</name>
    <dbReference type="NCBI Taxonomy" id="1076179"/>
    <lineage>
        <taxon>unclassified sequences</taxon>
        <taxon>metagenomes</taxon>
        <taxon>ecological metagenomes</taxon>
    </lineage>
</organism>
<dbReference type="InterPro" id="IPR011990">
    <property type="entry name" value="TPR-like_helical_dom_sf"/>
</dbReference>
<protein>
    <recommendedName>
        <fullName evidence="8">SusD-like protein</fullName>
    </recommendedName>
</protein>
<accession>A0A644WFT8</accession>
<comment type="caution">
    <text evidence="7">The sequence shown here is derived from an EMBL/GenBank/DDBJ whole genome shotgun (WGS) entry which is preliminary data.</text>
</comment>
<evidence type="ECO:0000313" key="7">
    <source>
        <dbReference type="EMBL" id="MPM02716.1"/>
    </source>
</evidence>